<feature type="transmembrane region" description="Helical" evidence="1">
    <location>
        <begin position="40"/>
        <end position="62"/>
    </location>
</feature>
<keyword evidence="1" id="KW-1133">Transmembrane helix</keyword>
<reference evidence="3 5" key="2">
    <citation type="submission" date="2017-10" db="EMBL/GenBank/DDBJ databases">
        <title>The new phylogeny of genus Mycobacterium.</title>
        <authorList>
            <person name="Tortoli E."/>
            <person name="Trovato A."/>
            <person name="Cirillo D.M."/>
        </authorList>
    </citation>
    <scope>NUCLEOTIDE SEQUENCE [LARGE SCALE GENOMIC DNA]</scope>
    <source>
        <strain evidence="3 5">IP141170001</strain>
    </source>
</reference>
<name>A0A1Q4H5F2_9MYCO</name>
<dbReference type="EMBL" id="MIJD01000529">
    <property type="protein sequence ID" value="OPE45220.1"/>
    <property type="molecule type" value="Genomic_DNA"/>
</dbReference>
<dbReference type="Proteomes" id="UP000191039">
    <property type="component" value="Unassembled WGS sequence"/>
</dbReference>
<dbReference type="RefSeq" id="WP_073859284.1">
    <property type="nucleotide sequence ID" value="NZ_BAAATC010000021.1"/>
</dbReference>
<evidence type="ECO:0000256" key="1">
    <source>
        <dbReference type="SAM" id="Phobius"/>
    </source>
</evidence>
<gene>
    <name evidence="2" type="ORF">BV510_28755</name>
    <name evidence="3" type="ORF">CRI78_20190</name>
</gene>
<dbReference type="Proteomes" id="UP000220340">
    <property type="component" value="Unassembled WGS sequence"/>
</dbReference>
<accession>A0A1Q4H5F2</accession>
<evidence type="ECO:0000313" key="3">
    <source>
        <dbReference type="EMBL" id="PEG52664.1"/>
    </source>
</evidence>
<dbReference type="OrthoDB" id="4625712at2"/>
<evidence type="ECO:0000313" key="5">
    <source>
        <dbReference type="Proteomes" id="UP000220340"/>
    </source>
</evidence>
<keyword evidence="1" id="KW-0472">Membrane</keyword>
<evidence type="ECO:0000313" key="2">
    <source>
        <dbReference type="EMBL" id="OPE45220.1"/>
    </source>
</evidence>
<feature type="transmembrane region" description="Helical" evidence="1">
    <location>
        <begin position="68"/>
        <end position="88"/>
    </location>
</feature>
<dbReference type="AlphaFoldDB" id="A0A1Q4H5F2"/>
<feature type="transmembrane region" description="Helical" evidence="1">
    <location>
        <begin position="100"/>
        <end position="124"/>
    </location>
</feature>
<protein>
    <recommendedName>
        <fullName evidence="6">DUF4239 domain-containing protein</fullName>
    </recommendedName>
</protein>
<organism evidence="3 5">
    <name type="scientific">Mycolicibacterium diernhoferi</name>
    <dbReference type="NCBI Taxonomy" id="1801"/>
    <lineage>
        <taxon>Bacteria</taxon>
        <taxon>Bacillati</taxon>
        <taxon>Actinomycetota</taxon>
        <taxon>Actinomycetes</taxon>
        <taxon>Mycobacteriales</taxon>
        <taxon>Mycobacteriaceae</taxon>
        <taxon>Mycolicibacterium</taxon>
    </lineage>
</organism>
<sequence>MDSDTLTTYLVPALVALLTAAGGLIGVSVRDADAYERRRVLWLGLLVIATAIVTMSAVSSATGVGRPIAAVGLTVSACAAAIGTHFLWRRVVPEAEPRSVLLSRVSIGIAVAVIIASVSMTYVAGTGCRQAEPLIRTAWVESGYAQPGIPGQGPTSGEVADWAKRLREQADQVTAGSIAPRAQRLAGLADEITAAASDRDFARQAVISAEYFDVLGALIKECHPQ</sequence>
<proteinExistence type="predicted"/>
<evidence type="ECO:0000313" key="4">
    <source>
        <dbReference type="Proteomes" id="UP000191039"/>
    </source>
</evidence>
<dbReference type="EMBL" id="PDCR01000028">
    <property type="protein sequence ID" value="PEG52664.1"/>
    <property type="molecule type" value="Genomic_DNA"/>
</dbReference>
<dbReference type="STRING" id="1801.BRW64_25600"/>
<comment type="caution">
    <text evidence="3">The sequence shown here is derived from an EMBL/GenBank/DDBJ whole genome shotgun (WGS) entry which is preliminary data.</text>
</comment>
<reference evidence="2 4" key="1">
    <citation type="submission" date="2016-09" db="EMBL/GenBank/DDBJ databases">
        <title>genome sequences of unsequenced Mycobacteria.</title>
        <authorList>
            <person name="Greninger A.L."/>
            <person name="Jerome K.R."/>
            <person name="Mcnair B."/>
            <person name="Wallis C."/>
            <person name="Fang F."/>
        </authorList>
    </citation>
    <scope>NUCLEOTIDE SEQUENCE [LARGE SCALE GENOMIC DNA]</scope>
    <source>
        <strain evidence="2 4">BM1</strain>
    </source>
</reference>
<feature type="transmembrane region" description="Helical" evidence="1">
    <location>
        <begin position="6"/>
        <end position="28"/>
    </location>
</feature>
<keyword evidence="5" id="KW-1185">Reference proteome</keyword>
<evidence type="ECO:0008006" key="6">
    <source>
        <dbReference type="Google" id="ProtNLM"/>
    </source>
</evidence>
<keyword evidence="1" id="KW-0812">Transmembrane</keyword>